<proteinExistence type="predicted"/>
<keyword evidence="3" id="KW-1185">Reference proteome</keyword>
<feature type="region of interest" description="Disordered" evidence="1">
    <location>
        <begin position="265"/>
        <end position="286"/>
    </location>
</feature>
<dbReference type="Proteomes" id="UP000053424">
    <property type="component" value="Unassembled WGS sequence"/>
</dbReference>
<gene>
    <name evidence="2" type="ORF">M413DRAFT_14948</name>
</gene>
<dbReference type="AlphaFoldDB" id="A0A0C3BRL5"/>
<evidence type="ECO:0000313" key="2">
    <source>
        <dbReference type="EMBL" id="KIM34689.1"/>
    </source>
</evidence>
<organism evidence="2 3">
    <name type="scientific">Hebeloma cylindrosporum</name>
    <dbReference type="NCBI Taxonomy" id="76867"/>
    <lineage>
        <taxon>Eukaryota</taxon>
        <taxon>Fungi</taxon>
        <taxon>Dikarya</taxon>
        <taxon>Basidiomycota</taxon>
        <taxon>Agaricomycotina</taxon>
        <taxon>Agaricomycetes</taxon>
        <taxon>Agaricomycetidae</taxon>
        <taxon>Agaricales</taxon>
        <taxon>Agaricineae</taxon>
        <taxon>Hymenogastraceae</taxon>
        <taxon>Hebeloma</taxon>
    </lineage>
</organism>
<protein>
    <submittedName>
        <fullName evidence="2">Uncharacterized protein</fullName>
    </submittedName>
</protein>
<accession>A0A0C3BRL5</accession>
<reference evidence="3" key="2">
    <citation type="submission" date="2015-01" db="EMBL/GenBank/DDBJ databases">
        <title>Evolutionary Origins and Diversification of the Mycorrhizal Mutualists.</title>
        <authorList>
            <consortium name="DOE Joint Genome Institute"/>
            <consortium name="Mycorrhizal Genomics Consortium"/>
            <person name="Kohler A."/>
            <person name="Kuo A."/>
            <person name="Nagy L.G."/>
            <person name="Floudas D."/>
            <person name="Copeland A."/>
            <person name="Barry K.W."/>
            <person name="Cichocki N."/>
            <person name="Veneault-Fourrey C."/>
            <person name="LaButti K."/>
            <person name="Lindquist E.A."/>
            <person name="Lipzen A."/>
            <person name="Lundell T."/>
            <person name="Morin E."/>
            <person name="Murat C."/>
            <person name="Riley R."/>
            <person name="Ohm R."/>
            <person name="Sun H."/>
            <person name="Tunlid A."/>
            <person name="Henrissat B."/>
            <person name="Grigoriev I.V."/>
            <person name="Hibbett D.S."/>
            <person name="Martin F."/>
        </authorList>
    </citation>
    <scope>NUCLEOTIDE SEQUENCE [LARGE SCALE GENOMIC DNA]</scope>
    <source>
        <strain evidence="3">h7</strain>
    </source>
</reference>
<evidence type="ECO:0000256" key="1">
    <source>
        <dbReference type="SAM" id="MobiDB-lite"/>
    </source>
</evidence>
<dbReference type="HOGENOM" id="CLU_625631_0_0_1"/>
<name>A0A0C3BRL5_HEBCY</name>
<dbReference type="EMBL" id="KN831876">
    <property type="protein sequence ID" value="KIM34689.1"/>
    <property type="molecule type" value="Genomic_DNA"/>
</dbReference>
<evidence type="ECO:0000313" key="3">
    <source>
        <dbReference type="Proteomes" id="UP000053424"/>
    </source>
</evidence>
<sequence length="438" mass="48592">MSVIQKVTESRHDGTRVMVPERLQIGLVIWGQGNGYDNRIALDFANFVGTAVLELGAWLLQLAEDGNSEIVVEEKQGIYKLGIDLRFASLVNPRQRARGVVFVEVLVDFEDQGFPVFIRSRFMELSDITNFFVCGAHIGDDILEGDEELFSRHLILFDEVHGALSFASTVEVTERLAEAFLKVLPSGNSPRSAAEITHNSITPFGRTRSHERQSEANALDRGLYVRLSHKRIDTKVNEGIGIFGGTIKVLWVAQAHFGFEVRWRDGSGRSSRSSRRSRGGRSGVSNKHIGEHILEGCHQQALLVSKGRLLRSRGPEERVGGEVVQANETWTRIEGGENVIERSVAVVIRKKDVAGCRKVYKQVGAACEQMVVMFLVFSANRAEEKSQIRANAGLCFVEKGTGAAEWNICTWNKNICAQKPNICAQGGAESENWITRGR</sequence>
<reference evidence="2 3" key="1">
    <citation type="submission" date="2014-04" db="EMBL/GenBank/DDBJ databases">
        <authorList>
            <consortium name="DOE Joint Genome Institute"/>
            <person name="Kuo A."/>
            <person name="Gay G."/>
            <person name="Dore J."/>
            <person name="Kohler A."/>
            <person name="Nagy L.G."/>
            <person name="Floudas D."/>
            <person name="Copeland A."/>
            <person name="Barry K.W."/>
            <person name="Cichocki N."/>
            <person name="Veneault-Fourrey C."/>
            <person name="LaButti K."/>
            <person name="Lindquist E.A."/>
            <person name="Lipzen A."/>
            <person name="Lundell T."/>
            <person name="Morin E."/>
            <person name="Murat C."/>
            <person name="Sun H."/>
            <person name="Tunlid A."/>
            <person name="Henrissat B."/>
            <person name="Grigoriev I.V."/>
            <person name="Hibbett D.S."/>
            <person name="Martin F."/>
            <person name="Nordberg H.P."/>
            <person name="Cantor M.N."/>
            <person name="Hua S.X."/>
        </authorList>
    </citation>
    <scope>NUCLEOTIDE SEQUENCE [LARGE SCALE GENOMIC DNA]</scope>
    <source>
        <strain evidence="3">h7</strain>
    </source>
</reference>